<proteinExistence type="predicted"/>
<organism evidence="1 2">
    <name type="scientific">Tegillarca granosa</name>
    <name type="common">Malaysian cockle</name>
    <name type="synonym">Anadara granosa</name>
    <dbReference type="NCBI Taxonomy" id="220873"/>
    <lineage>
        <taxon>Eukaryota</taxon>
        <taxon>Metazoa</taxon>
        <taxon>Spiralia</taxon>
        <taxon>Lophotrochozoa</taxon>
        <taxon>Mollusca</taxon>
        <taxon>Bivalvia</taxon>
        <taxon>Autobranchia</taxon>
        <taxon>Pteriomorphia</taxon>
        <taxon>Arcoida</taxon>
        <taxon>Arcoidea</taxon>
        <taxon>Arcidae</taxon>
        <taxon>Tegillarca</taxon>
    </lineage>
</organism>
<protein>
    <submittedName>
        <fullName evidence="1">Uncharacterized protein</fullName>
    </submittedName>
</protein>
<gene>
    <name evidence="1" type="ORF">KUTeg_024173</name>
</gene>
<name>A0ABQ9E254_TEGGR</name>
<evidence type="ECO:0000313" key="2">
    <source>
        <dbReference type="Proteomes" id="UP001217089"/>
    </source>
</evidence>
<reference evidence="1 2" key="1">
    <citation type="submission" date="2022-12" db="EMBL/GenBank/DDBJ databases">
        <title>Chromosome-level genome of Tegillarca granosa.</title>
        <authorList>
            <person name="Kim J."/>
        </authorList>
    </citation>
    <scope>NUCLEOTIDE SEQUENCE [LARGE SCALE GENOMIC DNA]</scope>
    <source>
        <strain evidence="1">Teg-2019</strain>
        <tissue evidence="1">Adductor muscle</tissue>
    </source>
</reference>
<evidence type="ECO:0000313" key="1">
    <source>
        <dbReference type="EMBL" id="KAJ8297642.1"/>
    </source>
</evidence>
<keyword evidence="2" id="KW-1185">Reference proteome</keyword>
<comment type="caution">
    <text evidence="1">The sequence shown here is derived from an EMBL/GenBank/DDBJ whole genome shotgun (WGS) entry which is preliminary data.</text>
</comment>
<sequence length="151" mass="17539">MQTRICKYTYGFGSSLPFNEQTHLPSENVSTPLVQVRCIYLYDADARIDEAYSVSKPHVEKSYGIGCPKPFNGVTYIFFHGLRVIQHFKWTNVHIHVNSRNIENIKFKETLPELCPFSNKEALTFLKKLTAEYQTLDESNLLFGCYDYKKI</sequence>
<dbReference type="Proteomes" id="UP001217089">
    <property type="component" value="Unassembled WGS sequence"/>
</dbReference>
<dbReference type="EMBL" id="JARBDR010000923">
    <property type="protein sequence ID" value="KAJ8297642.1"/>
    <property type="molecule type" value="Genomic_DNA"/>
</dbReference>
<accession>A0ABQ9E254</accession>